<feature type="region of interest" description="Disordered" evidence="1">
    <location>
        <begin position="56"/>
        <end position="131"/>
    </location>
</feature>
<evidence type="ECO:0000313" key="5">
    <source>
        <dbReference type="Proteomes" id="UP000051638"/>
    </source>
</evidence>
<keyword evidence="2" id="KW-0472">Membrane</keyword>
<protein>
    <recommendedName>
        <fullName evidence="3">TcaA 4th domain-containing protein</fullName>
    </recommendedName>
</protein>
<feature type="domain" description="TcaA 4th" evidence="3">
    <location>
        <begin position="516"/>
        <end position="579"/>
    </location>
</feature>
<evidence type="ECO:0000313" key="4">
    <source>
        <dbReference type="EMBL" id="KRM97340.1"/>
    </source>
</evidence>
<dbReference type="EMBL" id="AYYI01000042">
    <property type="protein sequence ID" value="KRM97340.1"/>
    <property type="molecule type" value="Genomic_DNA"/>
</dbReference>
<proteinExistence type="predicted"/>
<dbReference type="AlphaFoldDB" id="A0A0R2DAD7"/>
<sequence>MNRLSQLKNNTHLFATDLGDLGAGEFFCPNCGAPIMVSDKTCANCGFDLVAYREGRSQPKNKSAVSQAADTSTTSATPTSAADVTESANNVSQTTKASAASMVKHDQSASQTAKKPASTAVTSQAEPAGSGVDERVIKSAASAAAILSAIDTEEKPEAVIAKLKQATQQLEPKDLGQPTSSAPKSATSLSSRREAHIADKTKDISDIVDQVRAATDSEQPRHRLQKKDVQLNHSSASDAESAQPATRMARHEQSASASDVDSAAYSTAQAITPEERAATSLQQNDAASATSEAETSAVKPAIEKAGQKEEKPQQRQHKTHRKWWIGLIVVVVILLGAFFFGKHYYSRPAQLNRAFTVLATHNPSKVSQVLASTNNDLRLTPGNSRPFIRFIKANPSYLKTSKKQLTKQDSTKDGTLGFVKQGKHFIFPAYQLTITPTYRTIATHLPSPSIYLDGQNVTAEKPTATQKIGPFIPGTYTLKVEAKTNDKTLTRKVQPTFLAADAQTIDLTLKPVTPVVHSNVADATVYVNHENKGQLQNGKLTLAALTWEPNLRLHLETKQAGKTIKTKSIKLTKKADQTVQADFKNVPTTEQTETLLTKLYQTVSTATNRNNQNDTTALANYFKTGKEAAAYKKLATFITQARNVNSNIDHTSFKVKVDQVLTKDNQTTVDYTVTYTTNYLAASGLQPRVQTYRYSAAHLTNDPSQLKVIDFGDHEQKIDH</sequence>
<keyword evidence="2" id="KW-1133">Transmembrane helix</keyword>
<feature type="region of interest" description="Disordered" evidence="1">
    <location>
        <begin position="169"/>
        <end position="298"/>
    </location>
</feature>
<name>A0A0R2DAD7_9LACO</name>
<feature type="compositionally biased region" description="Low complexity" evidence="1">
    <location>
        <begin position="286"/>
        <end position="297"/>
    </location>
</feature>
<evidence type="ECO:0000259" key="3">
    <source>
        <dbReference type="Pfam" id="PF22820"/>
    </source>
</evidence>
<dbReference type="Pfam" id="PF22820">
    <property type="entry name" value="TcaA_3rd_4th"/>
    <property type="match status" value="1"/>
</dbReference>
<reference evidence="4 5" key="1">
    <citation type="journal article" date="2015" name="Genome Announc.">
        <title>Expanding the biotechnology potential of lactobacilli through comparative genomics of 213 strains and associated genera.</title>
        <authorList>
            <person name="Sun Z."/>
            <person name="Harris H.M."/>
            <person name="McCann A."/>
            <person name="Guo C."/>
            <person name="Argimon S."/>
            <person name="Zhang W."/>
            <person name="Yang X."/>
            <person name="Jeffery I.B."/>
            <person name="Cooney J.C."/>
            <person name="Kagawa T.F."/>
            <person name="Liu W."/>
            <person name="Song Y."/>
            <person name="Salvetti E."/>
            <person name="Wrobel A."/>
            <person name="Rasinkangas P."/>
            <person name="Parkhill J."/>
            <person name="Rea M.C."/>
            <person name="O'Sullivan O."/>
            <person name="Ritari J."/>
            <person name="Douillard F.P."/>
            <person name="Paul Ross R."/>
            <person name="Yang R."/>
            <person name="Briner A.E."/>
            <person name="Felis G.E."/>
            <person name="de Vos W.M."/>
            <person name="Barrangou R."/>
            <person name="Klaenhammer T.R."/>
            <person name="Caufield P.W."/>
            <person name="Cui Y."/>
            <person name="Zhang H."/>
            <person name="O'Toole P.W."/>
        </authorList>
    </citation>
    <scope>NUCLEOTIDE SEQUENCE [LARGE SCALE GENOMIC DNA]</scope>
    <source>
        <strain evidence="4 5">DSM 20253</strain>
    </source>
</reference>
<feature type="compositionally biased region" description="Polar residues" evidence="1">
    <location>
        <begin position="86"/>
        <end position="98"/>
    </location>
</feature>
<dbReference type="STRING" id="1423796.FC24_GL001598"/>
<feature type="compositionally biased region" description="Basic and acidic residues" evidence="1">
    <location>
        <begin position="191"/>
        <end position="205"/>
    </location>
</feature>
<feature type="compositionally biased region" description="Low complexity" evidence="1">
    <location>
        <begin position="63"/>
        <end position="85"/>
    </location>
</feature>
<feature type="compositionally biased region" description="Low complexity" evidence="1">
    <location>
        <begin position="178"/>
        <end position="190"/>
    </location>
</feature>
<keyword evidence="5" id="KW-1185">Reference proteome</keyword>
<feature type="compositionally biased region" description="Polar residues" evidence="1">
    <location>
        <begin position="231"/>
        <end position="244"/>
    </location>
</feature>
<feature type="transmembrane region" description="Helical" evidence="2">
    <location>
        <begin position="323"/>
        <end position="345"/>
    </location>
</feature>
<dbReference type="OrthoDB" id="2327418at2"/>
<organism evidence="4 5">
    <name type="scientific">Loigolactobacillus rennini DSM 20253</name>
    <dbReference type="NCBI Taxonomy" id="1423796"/>
    <lineage>
        <taxon>Bacteria</taxon>
        <taxon>Bacillati</taxon>
        <taxon>Bacillota</taxon>
        <taxon>Bacilli</taxon>
        <taxon>Lactobacillales</taxon>
        <taxon>Lactobacillaceae</taxon>
        <taxon>Loigolactobacillus</taxon>
    </lineage>
</organism>
<gene>
    <name evidence="4" type="ORF">FC24_GL001598</name>
</gene>
<dbReference type="RefSeq" id="WP_057874147.1">
    <property type="nucleotide sequence ID" value="NZ_AYYI01000042.1"/>
</dbReference>
<evidence type="ECO:0000256" key="2">
    <source>
        <dbReference type="SAM" id="Phobius"/>
    </source>
</evidence>
<comment type="caution">
    <text evidence="4">The sequence shown here is derived from an EMBL/GenBank/DDBJ whole genome shotgun (WGS) entry which is preliminary data.</text>
</comment>
<feature type="compositionally biased region" description="Low complexity" evidence="1">
    <location>
        <begin position="254"/>
        <end position="268"/>
    </location>
</feature>
<dbReference type="Proteomes" id="UP000051638">
    <property type="component" value="Unassembled WGS sequence"/>
</dbReference>
<dbReference type="InterPro" id="IPR054530">
    <property type="entry name" value="TcaA_4th"/>
</dbReference>
<feature type="compositionally biased region" description="Basic and acidic residues" evidence="1">
    <location>
        <begin position="218"/>
        <end position="230"/>
    </location>
</feature>
<dbReference type="PANTHER" id="PTHR40038:SF1">
    <property type="entry name" value="MEMBRANE-ASSOCIATED PROTEIN TCAA"/>
    <property type="match status" value="1"/>
</dbReference>
<feature type="compositionally biased region" description="Polar residues" evidence="1">
    <location>
        <begin position="108"/>
        <end position="125"/>
    </location>
</feature>
<dbReference type="PANTHER" id="PTHR40038">
    <property type="entry name" value="MEMBRANE-ASSOCIATED PROTEIN TCAA"/>
    <property type="match status" value="1"/>
</dbReference>
<evidence type="ECO:0000256" key="1">
    <source>
        <dbReference type="SAM" id="MobiDB-lite"/>
    </source>
</evidence>
<keyword evidence="2" id="KW-0812">Transmembrane</keyword>
<dbReference type="PATRIC" id="fig|1423796.3.peg.1626"/>
<accession>A0A0R2DAD7</accession>